<evidence type="ECO:0000313" key="2">
    <source>
        <dbReference type="EMBL" id="OGG49871.1"/>
    </source>
</evidence>
<evidence type="ECO:0000256" key="1">
    <source>
        <dbReference type="SAM" id="Phobius"/>
    </source>
</evidence>
<keyword evidence="1" id="KW-1133">Transmembrane helix</keyword>
<reference evidence="2 3" key="1">
    <citation type="journal article" date="2016" name="Nat. Commun.">
        <title>Thousands of microbial genomes shed light on interconnected biogeochemical processes in an aquifer system.</title>
        <authorList>
            <person name="Anantharaman K."/>
            <person name="Brown C.T."/>
            <person name="Hug L.A."/>
            <person name="Sharon I."/>
            <person name="Castelle C.J."/>
            <person name="Probst A.J."/>
            <person name="Thomas B.C."/>
            <person name="Singh A."/>
            <person name="Wilkins M.J."/>
            <person name="Karaoz U."/>
            <person name="Brodie E.L."/>
            <person name="Williams K.H."/>
            <person name="Hubbard S.S."/>
            <person name="Banfield J.F."/>
        </authorList>
    </citation>
    <scope>NUCLEOTIDE SEQUENCE [LARGE SCALE GENOMIC DNA]</scope>
</reference>
<feature type="transmembrane region" description="Helical" evidence="1">
    <location>
        <begin position="9"/>
        <end position="29"/>
    </location>
</feature>
<evidence type="ECO:0000313" key="3">
    <source>
        <dbReference type="Proteomes" id="UP000178370"/>
    </source>
</evidence>
<gene>
    <name evidence="2" type="ORF">A2763_01625</name>
</gene>
<feature type="transmembrane region" description="Helical" evidence="1">
    <location>
        <begin position="182"/>
        <end position="201"/>
    </location>
</feature>
<name>A0A1F6CLK8_9BACT</name>
<feature type="transmembrane region" description="Helical" evidence="1">
    <location>
        <begin position="68"/>
        <end position="89"/>
    </location>
</feature>
<dbReference type="AlphaFoldDB" id="A0A1F6CLK8"/>
<comment type="caution">
    <text evidence="2">The sequence shown here is derived from an EMBL/GenBank/DDBJ whole genome shotgun (WGS) entry which is preliminary data.</text>
</comment>
<feature type="transmembrane region" description="Helical" evidence="1">
    <location>
        <begin position="248"/>
        <end position="269"/>
    </location>
</feature>
<keyword evidence="1" id="KW-0812">Transmembrane</keyword>
<accession>A0A1F6CLK8</accession>
<keyword evidence="1" id="KW-0472">Membrane</keyword>
<proteinExistence type="predicted"/>
<dbReference type="EMBL" id="MFKV01000025">
    <property type="protein sequence ID" value="OGG49871.1"/>
    <property type="molecule type" value="Genomic_DNA"/>
</dbReference>
<feature type="transmembrane region" description="Helical" evidence="1">
    <location>
        <begin position="213"/>
        <end position="233"/>
    </location>
</feature>
<feature type="transmembrane region" description="Helical" evidence="1">
    <location>
        <begin position="109"/>
        <end position="130"/>
    </location>
</feature>
<organism evidence="2 3">
    <name type="scientific">Candidatus Kaiserbacteria bacterium RIFCSPHIGHO2_01_FULL_54_36</name>
    <dbReference type="NCBI Taxonomy" id="1798482"/>
    <lineage>
        <taxon>Bacteria</taxon>
        <taxon>Candidatus Kaiseribacteriota</taxon>
    </lineage>
</organism>
<feature type="transmembrane region" description="Helical" evidence="1">
    <location>
        <begin position="142"/>
        <end position="162"/>
    </location>
</feature>
<dbReference type="Proteomes" id="UP000178370">
    <property type="component" value="Unassembled WGS sequence"/>
</dbReference>
<sequence length="275" mass="29530">MKNSTVQKILLFDYVLAAIVTGAVFYLGVTSSLANNLYGVLFLGFIPVFGGINGILIARKWGGFKSAVGRAIIFLSLGLIAWGIGTYIYSGIYNVILQVEVPYPSYADIGYVLALPLWALGMIHLSRATGAKYGLQSSGGKFALLIIPASVIAASYYLLVIVARGGSLTGDDTALLKVILDLTYPLGDVIILTLATLIYGLSYSYFGGVFKKAIYMILSGFVLMYFADFAFSYTTTLGTWYPGDWNDLLFATAMLALSSGVALMDPAFLHKDSTA</sequence>
<dbReference type="STRING" id="1798482.A2763_01625"/>
<feature type="transmembrane region" description="Helical" evidence="1">
    <location>
        <begin position="35"/>
        <end position="56"/>
    </location>
</feature>
<protein>
    <submittedName>
        <fullName evidence="2">Uncharacterized protein</fullName>
    </submittedName>
</protein>